<feature type="transmembrane region" description="Helical" evidence="9">
    <location>
        <begin position="859"/>
        <end position="883"/>
    </location>
</feature>
<dbReference type="GO" id="GO:0005886">
    <property type="term" value="C:plasma membrane"/>
    <property type="evidence" value="ECO:0007669"/>
    <property type="project" value="UniProtKB-SubCell"/>
</dbReference>
<comment type="similarity">
    <text evidence="9">Belongs to the pannexin family.</text>
</comment>
<dbReference type="SUPFAM" id="SSF81321">
    <property type="entry name" value="Family A G protein-coupled receptor-like"/>
    <property type="match status" value="1"/>
</dbReference>
<reference evidence="12" key="1">
    <citation type="submission" date="2016-11" db="UniProtKB">
        <authorList>
            <consortium name="WormBaseParasite"/>
        </authorList>
    </citation>
    <scope>IDENTIFICATION</scope>
</reference>
<evidence type="ECO:0000256" key="3">
    <source>
        <dbReference type="ARBA" id="ARBA00022475"/>
    </source>
</evidence>
<evidence type="ECO:0000256" key="8">
    <source>
        <dbReference type="ARBA" id="ARBA00023303"/>
    </source>
</evidence>
<evidence type="ECO:0000313" key="12">
    <source>
        <dbReference type="WBParaSite" id="maker-uti_cns_0012647-snap-gene-0.3-mRNA-1"/>
    </source>
</evidence>
<dbReference type="Pfam" id="PF00876">
    <property type="entry name" value="Innexin"/>
    <property type="match status" value="1"/>
</dbReference>
<evidence type="ECO:0000256" key="10">
    <source>
        <dbReference type="SAM" id="MobiDB-lite"/>
    </source>
</evidence>
<evidence type="ECO:0000256" key="6">
    <source>
        <dbReference type="ARBA" id="ARBA00023065"/>
    </source>
</evidence>
<comment type="subcellular location">
    <subcellularLocation>
        <location evidence="1 9">Cell membrane</location>
        <topology evidence="1 9">Multi-pass membrane protein</topology>
    </subcellularLocation>
</comment>
<feature type="region of interest" description="Disordered" evidence="10">
    <location>
        <begin position="418"/>
        <end position="443"/>
    </location>
</feature>
<dbReference type="Pfam" id="PF00002">
    <property type="entry name" value="7tm_2"/>
    <property type="match status" value="1"/>
</dbReference>
<dbReference type="PANTHER" id="PTHR11893">
    <property type="entry name" value="INNEXIN"/>
    <property type="match status" value="1"/>
</dbReference>
<feature type="transmembrane region" description="Helical" evidence="9">
    <location>
        <begin position="826"/>
        <end position="847"/>
    </location>
</feature>
<dbReference type="Gene3D" id="1.20.1070.10">
    <property type="entry name" value="Rhodopsin 7-helix transmembrane proteins"/>
    <property type="match status" value="1"/>
</dbReference>
<protein>
    <recommendedName>
        <fullName evidence="9">Innexin</fullName>
    </recommendedName>
</protein>
<dbReference type="GO" id="GO:0034220">
    <property type="term" value="P:monoatomic ion transmembrane transport"/>
    <property type="evidence" value="ECO:0007669"/>
    <property type="project" value="UniProtKB-KW"/>
</dbReference>
<dbReference type="PANTHER" id="PTHR11893:SF36">
    <property type="entry name" value="INNEXIN-5"/>
    <property type="match status" value="1"/>
</dbReference>
<gene>
    <name evidence="9" type="primary">inx</name>
</gene>
<feature type="transmembrane region" description="Helical" evidence="9">
    <location>
        <begin position="924"/>
        <end position="943"/>
    </location>
</feature>
<evidence type="ECO:0000256" key="5">
    <source>
        <dbReference type="ARBA" id="ARBA00022989"/>
    </source>
</evidence>
<evidence type="ECO:0000256" key="9">
    <source>
        <dbReference type="RuleBase" id="RU010713"/>
    </source>
</evidence>
<accession>A0A1I8IGN7</accession>
<comment type="caution">
    <text evidence="9">Lacks conserved residue(s) required for the propagation of feature annotation.</text>
</comment>
<sequence>MDSAFVAGLSKLRFDSTRYRRDDDFSDRLSHTFSTVIIVAFSLVISCRQYIGKPIACWVPTEFTRAQEEYAENVCWVTRTYYVSTTEQNVPHREPERYQTMISYYQWVPLVLLIQALLFNLPCLVWRLFNWQSGIQLSSIMEVASDVELIKDPLSRQASVRYVAKYIEDSLGAQREYRAGCLTKCKHCIARNFLFIWFGKRYGNFLVCLYLICKVLYIGNVIGQFFLMNKYLGTNYTFYGIELLRDLAEGHEWEESGNFPRVTLCDFQVRKMGGNIHRHTVQCVLPINMFNEKIYIFLWFWLILVAVVAISSFSFWIYKSAFRSNRTHFVRKFLKLRSVLEAGDKKRSFQFVDDYLRPDGVFILRLVAQNAGELVASEVAEALWHCYRYRPGHHMNDGNRGGGGGVGGIGGIVADSDSKKATKRKGGQPQQQQQQQQPLNGLDDDPGEFATCDFTDSSCCQDSKCEFYGDCCHRSLKPRSPLLHCHSLVLLANDSLAQDDQLSHSHYWIVARCPKSSSQSEQQRCTKFQEGPLDPDSLPVWGASGRLYQNSHCLRCNGDEPDEIVSQIQVSKNPACNLESIRSSYSPAGLVLPVGCWVHHYLHSRQSRWSLRPCPLIDSCPIGSEANVTTECRLGPAEWTRFRNWSNCYARNAACSWCNSNATTKCDHKRSLPGVVMQNLDPIDFIINFRLDYFSQISNESARNYTTQETNPWLLNMQASLLAASDAGLVCLLATYASFATLRNRAGLLLMSHGVALLLVNTVCLMWLIWPENTGSNTSWPLLPPLLVFCFNSAFAWAALFGVDLLRTLRASMRPASSRSPHYLRFALLGWGVPALLAAAVAAALQFGGQLSALEWRLLQAFLVFTPWLLTLLFNGCVLTLLWHRLLRLARQTGRALQGPESATSASAASDSDLVRLAGATGRVSVLLGLCWLPFCLAILTDLGHDSPLYTAATVARNLHGLLLSVAFVGSRRVRRQVSHRASSLSSAISRRLRRPTTQRQDRDDRKPSMQPPEVSKCDDTKRRRFLAVHLRSEQRRISDAKTTEISTFGPPSPGQQLQQAANIGRSESRYKRMPKQLVGRGPLLWISGHCPAEKVGQLGRHRPAELEPRRLLVADSPHRLDGRLVEVGRLAVDHLDDHDAERPDVHLCAVRRPGDELRRHPVGGADQRLAPGQLGTEAKVAELNVSRTAEQNRVALYVAMNDAVGMQEAESLQHRLADGGNLAIVQSDVPAEQPGIFGQHHALQSRTELLVSERSGSLSAGRCRVQLLFESGSQAGLLTARTGWCRLESLVEAVDCRSGRFRLATEAAVTDEAAKEAEPDDAG</sequence>
<feature type="transmembrane region" description="Helical" evidence="9">
    <location>
        <begin position="202"/>
        <end position="222"/>
    </location>
</feature>
<evidence type="ECO:0000256" key="7">
    <source>
        <dbReference type="ARBA" id="ARBA00023136"/>
    </source>
</evidence>
<dbReference type="PRINTS" id="PR01262">
    <property type="entry name" value="INNEXIN"/>
</dbReference>
<feature type="transmembrane region" description="Helical" evidence="9">
    <location>
        <begin position="748"/>
        <end position="770"/>
    </location>
</feature>
<keyword evidence="3" id="KW-1003">Cell membrane</keyword>
<keyword evidence="5 9" id="KW-1133">Transmembrane helix</keyword>
<feature type="compositionally biased region" description="Low complexity" evidence="10">
    <location>
        <begin position="981"/>
        <end position="990"/>
    </location>
</feature>
<organism evidence="11 12">
    <name type="scientific">Macrostomum lignano</name>
    <dbReference type="NCBI Taxonomy" id="282301"/>
    <lineage>
        <taxon>Eukaryota</taxon>
        <taxon>Metazoa</taxon>
        <taxon>Spiralia</taxon>
        <taxon>Lophotrochozoa</taxon>
        <taxon>Platyhelminthes</taxon>
        <taxon>Rhabditophora</taxon>
        <taxon>Macrostomorpha</taxon>
        <taxon>Macrostomida</taxon>
        <taxon>Macrostomidae</taxon>
        <taxon>Macrostomum</taxon>
    </lineage>
</organism>
<feature type="compositionally biased region" description="Low complexity" evidence="10">
    <location>
        <begin position="428"/>
        <end position="438"/>
    </location>
</feature>
<dbReference type="GO" id="GO:0005243">
    <property type="term" value="F:gap junction channel activity"/>
    <property type="evidence" value="ECO:0007669"/>
    <property type="project" value="TreeGrafter"/>
</dbReference>
<feature type="transmembrane region" description="Helical" evidence="9">
    <location>
        <begin position="294"/>
        <end position="318"/>
    </location>
</feature>
<dbReference type="GO" id="GO:0005921">
    <property type="term" value="C:gap junction"/>
    <property type="evidence" value="ECO:0007669"/>
    <property type="project" value="UniProtKB-UniRule"/>
</dbReference>
<dbReference type="WBParaSite" id="maker-uti_cns_0012647-snap-gene-0.3-mRNA-1">
    <property type="protein sequence ID" value="maker-uti_cns_0012647-snap-gene-0.3-mRNA-1"/>
    <property type="gene ID" value="maker-uti_cns_0012647-snap-gene-0.3"/>
</dbReference>
<keyword evidence="2 9" id="KW-0813">Transport</keyword>
<dbReference type="InterPro" id="IPR000990">
    <property type="entry name" value="Innexin"/>
</dbReference>
<evidence type="ECO:0000313" key="11">
    <source>
        <dbReference type="Proteomes" id="UP000095280"/>
    </source>
</evidence>
<keyword evidence="8 9" id="KW-0407">Ion channel</keyword>
<name>A0A1I8IGN7_9PLAT</name>
<feature type="transmembrane region" description="Helical" evidence="9">
    <location>
        <begin position="107"/>
        <end position="129"/>
    </location>
</feature>
<feature type="transmembrane region" description="Helical" evidence="9">
    <location>
        <begin position="782"/>
        <end position="806"/>
    </location>
</feature>
<dbReference type="GO" id="GO:0004930">
    <property type="term" value="F:G protein-coupled receptor activity"/>
    <property type="evidence" value="ECO:0007669"/>
    <property type="project" value="InterPro"/>
</dbReference>
<keyword evidence="7 9" id="KW-0472">Membrane</keyword>
<evidence type="ECO:0000256" key="1">
    <source>
        <dbReference type="ARBA" id="ARBA00004651"/>
    </source>
</evidence>
<feature type="transmembrane region" description="Helical" evidence="9">
    <location>
        <begin position="29"/>
        <end position="47"/>
    </location>
</feature>
<evidence type="ECO:0000256" key="4">
    <source>
        <dbReference type="ARBA" id="ARBA00022692"/>
    </source>
</evidence>
<dbReference type="PROSITE" id="PS51013">
    <property type="entry name" value="PANNEXIN"/>
    <property type="match status" value="1"/>
</dbReference>
<evidence type="ECO:0000256" key="2">
    <source>
        <dbReference type="ARBA" id="ARBA00022448"/>
    </source>
</evidence>
<dbReference type="InterPro" id="IPR000832">
    <property type="entry name" value="GPCR_2_secretin-like"/>
</dbReference>
<feature type="region of interest" description="Disordered" evidence="10">
    <location>
        <begin position="979"/>
        <end position="1019"/>
    </location>
</feature>
<dbReference type="Proteomes" id="UP000095280">
    <property type="component" value="Unplaced"/>
</dbReference>
<proteinExistence type="inferred from homology"/>
<comment type="function">
    <text evidence="9">Structural component of the gap junctions.</text>
</comment>
<keyword evidence="6 9" id="KW-0406">Ion transport</keyword>
<keyword evidence="4 9" id="KW-0812">Transmembrane</keyword>
<feature type="transmembrane region" description="Helical" evidence="9">
    <location>
        <begin position="713"/>
        <end position="736"/>
    </location>
</feature>
<keyword evidence="11" id="KW-1185">Reference proteome</keyword>